<evidence type="ECO:0000259" key="13">
    <source>
        <dbReference type="PROSITE" id="PS51462"/>
    </source>
</evidence>
<gene>
    <name evidence="14" type="ORF">K9B37_14735</name>
</gene>
<dbReference type="PROSITE" id="PS00893">
    <property type="entry name" value="NUDIX_BOX"/>
    <property type="match status" value="1"/>
</dbReference>
<comment type="caution">
    <text evidence="14">The sequence shown here is derived from an EMBL/GenBank/DDBJ whole genome shotgun (WGS) entry which is preliminary data.</text>
</comment>
<evidence type="ECO:0000256" key="3">
    <source>
        <dbReference type="ARBA" id="ARBA00012453"/>
    </source>
</evidence>
<evidence type="ECO:0000256" key="10">
    <source>
        <dbReference type="ARBA" id="ARBA00030308"/>
    </source>
</evidence>
<evidence type="ECO:0000256" key="9">
    <source>
        <dbReference type="ARBA" id="ARBA00030162"/>
    </source>
</evidence>
<comment type="catalytic activity">
    <reaction evidence="12">
        <text>ADP-D-ribose + H2O = D-ribose 5-phosphate + AMP + 2 H(+)</text>
        <dbReference type="Rhea" id="RHEA:10412"/>
        <dbReference type="ChEBI" id="CHEBI:15377"/>
        <dbReference type="ChEBI" id="CHEBI:15378"/>
        <dbReference type="ChEBI" id="CHEBI:57967"/>
        <dbReference type="ChEBI" id="CHEBI:78346"/>
        <dbReference type="ChEBI" id="CHEBI:456215"/>
        <dbReference type="EC" id="3.6.1.13"/>
    </reaction>
</comment>
<dbReference type="EMBL" id="JAIRBM010000010">
    <property type="protein sequence ID" value="MBZ6077533.1"/>
    <property type="molecule type" value="Genomic_DNA"/>
</dbReference>
<keyword evidence="7" id="KW-0460">Magnesium</keyword>
<comment type="function">
    <text evidence="8">Acts on ADP-mannose and ADP-glucose as well as ADP-ribose. Prevents glycogen biosynthesis. The reaction catalyzed by this enzyme is a limiting step of the gluconeogenic process.</text>
</comment>
<dbReference type="InterPro" id="IPR004385">
    <property type="entry name" value="NDP_pyrophosphatase"/>
</dbReference>
<accession>A0ABS7VPP0</accession>
<reference evidence="14 15" key="1">
    <citation type="submission" date="2021-09" db="EMBL/GenBank/DDBJ databases">
        <title>The complete genome sequence of a new microorganism.</title>
        <authorList>
            <person name="Zi Z."/>
        </authorList>
    </citation>
    <scope>NUCLEOTIDE SEQUENCE [LARGE SCALE GENOMIC DNA]</scope>
    <source>
        <strain evidence="14 15">WGZ8</strain>
    </source>
</reference>
<dbReference type="SUPFAM" id="SSF55811">
    <property type="entry name" value="Nudix"/>
    <property type="match status" value="1"/>
</dbReference>
<evidence type="ECO:0000256" key="4">
    <source>
        <dbReference type="ARBA" id="ARBA00013297"/>
    </source>
</evidence>
<sequence length="200" mass="21466">MSGHEIRRVKVLHAGRRNLLSLTLAAPGGETMVREILESPPAATVLPYDMARKTVVLVRQFRAAAMQAHEPANLLEAIAGLIDVGEMPEDAIRREAMEEAGLSLQALEPLGAVWASPGYSTERIHLFLAPYSAADRKGIGGGLVSEKEEIEICEVAIADLQGMIARQQLCDLKTLALIQALGLSHAELFPPAERGTPATT</sequence>
<evidence type="ECO:0000256" key="7">
    <source>
        <dbReference type="ARBA" id="ARBA00022842"/>
    </source>
</evidence>
<dbReference type="RefSeq" id="WP_224314025.1">
    <property type="nucleotide sequence ID" value="NZ_JAIRBM010000010.1"/>
</dbReference>
<keyword evidence="15" id="KW-1185">Reference proteome</keyword>
<evidence type="ECO:0000313" key="15">
    <source>
        <dbReference type="Proteomes" id="UP000704176"/>
    </source>
</evidence>
<evidence type="ECO:0000256" key="1">
    <source>
        <dbReference type="ARBA" id="ARBA00001946"/>
    </source>
</evidence>
<dbReference type="Pfam" id="PF00293">
    <property type="entry name" value="NUDIX"/>
    <property type="match status" value="1"/>
</dbReference>
<dbReference type="NCBIfam" id="TIGR00052">
    <property type="entry name" value="nudix-type nucleoside diphosphatase, YffH/AdpP family"/>
    <property type="match status" value="1"/>
</dbReference>
<evidence type="ECO:0000256" key="6">
    <source>
        <dbReference type="ARBA" id="ARBA00022801"/>
    </source>
</evidence>
<protein>
    <recommendedName>
        <fullName evidence="4">ADP-ribose pyrophosphatase</fullName>
        <ecNumber evidence="3">3.6.1.13</ecNumber>
    </recommendedName>
    <alternativeName>
        <fullName evidence="9">ADP-ribose diphosphatase</fullName>
    </alternativeName>
    <alternativeName>
        <fullName evidence="11">ADP-ribose phosphohydrolase</fullName>
    </alternativeName>
    <alternativeName>
        <fullName evidence="10">Adenosine diphosphoribose pyrophosphatase</fullName>
    </alternativeName>
</protein>
<proteinExistence type="inferred from homology"/>
<dbReference type="InterPro" id="IPR000086">
    <property type="entry name" value="NUDIX_hydrolase_dom"/>
</dbReference>
<evidence type="ECO:0000256" key="2">
    <source>
        <dbReference type="ARBA" id="ARBA00007482"/>
    </source>
</evidence>
<feature type="domain" description="Nudix hydrolase" evidence="13">
    <location>
        <begin position="38"/>
        <end position="177"/>
    </location>
</feature>
<dbReference type="InterPro" id="IPR015797">
    <property type="entry name" value="NUDIX_hydrolase-like_dom_sf"/>
</dbReference>
<organism evidence="14 15">
    <name type="scientific">Microvirga puerhi</name>
    <dbReference type="NCBI Taxonomy" id="2876078"/>
    <lineage>
        <taxon>Bacteria</taxon>
        <taxon>Pseudomonadati</taxon>
        <taxon>Pseudomonadota</taxon>
        <taxon>Alphaproteobacteria</taxon>
        <taxon>Hyphomicrobiales</taxon>
        <taxon>Methylobacteriaceae</taxon>
        <taxon>Microvirga</taxon>
    </lineage>
</organism>
<dbReference type="InterPro" id="IPR020084">
    <property type="entry name" value="NUDIX_hydrolase_CS"/>
</dbReference>
<dbReference type="PROSITE" id="PS51462">
    <property type="entry name" value="NUDIX"/>
    <property type="match status" value="1"/>
</dbReference>
<dbReference type="Proteomes" id="UP000704176">
    <property type="component" value="Unassembled WGS sequence"/>
</dbReference>
<evidence type="ECO:0000313" key="14">
    <source>
        <dbReference type="EMBL" id="MBZ6077533.1"/>
    </source>
</evidence>
<evidence type="ECO:0000256" key="5">
    <source>
        <dbReference type="ARBA" id="ARBA00022723"/>
    </source>
</evidence>
<name>A0ABS7VPP0_9HYPH</name>
<evidence type="ECO:0000256" key="11">
    <source>
        <dbReference type="ARBA" id="ARBA00033056"/>
    </source>
</evidence>
<dbReference type="PANTHER" id="PTHR11839:SF5">
    <property type="entry name" value="ADP-RIBOSE PYROPHOSPHATASE"/>
    <property type="match status" value="1"/>
</dbReference>
<dbReference type="CDD" id="cd24157">
    <property type="entry name" value="NUDIX_GDPMK"/>
    <property type="match status" value="1"/>
</dbReference>
<keyword evidence="6" id="KW-0378">Hydrolase</keyword>
<comment type="cofactor">
    <cofactor evidence="1">
        <name>Mg(2+)</name>
        <dbReference type="ChEBI" id="CHEBI:18420"/>
    </cofactor>
</comment>
<evidence type="ECO:0000256" key="12">
    <source>
        <dbReference type="ARBA" id="ARBA00049546"/>
    </source>
</evidence>
<dbReference type="EC" id="3.6.1.13" evidence="3"/>
<evidence type="ECO:0000256" key="8">
    <source>
        <dbReference type="ARBA" id="ARBA00025164"/>
    </source>
</evidence>
<dbReference type="Gene3D" id="3.90.79.10">
    <property type="entry name" value="Nucleoside Triphosphate Pyrophosphohydrolase"/>
    <property type="match status" value="1"/>
</dbReference>
<comment type="similarity">
    <text evidence="2">Belongs to the Nudix hydrolase family. NudF subfamily.</text>
</comment>
<dbReference type="PANTHER" id="PTHR11839">
    <property type="entry name" value="UDP/ADP-SUGAR PYROPHOSPHATASE"/>
    <property type="match status" value="1"/>
</dbReference>
<keyword evidence="5" id="KW-0479">Metal-binding</keyword>